<keyword evidence="1" id="KW-1133">Transmembrane helix</keyword>
<evidence type="ECO:0000313" key="3">
    <source>
        <dbReference type="Proteomes" id="UP001501578"/>
    </source>
</evidence>
<name>A0ABN1P6D8_9ACTN</name>
<comment type="caution">
    <text evidence="2">The sequence shown here is derived from an EMBL/GenBank/DDBJ whole genome shotgun (WGS) entry which is preliminary data.</text>
</comment>
<accession>A0ABN1P6D8</accession>
<dbReference type="InterPro" id="IPR044857">
    <property type="entry name" value="T7SS_EccB_R1"/>
</dbReference>
<keyword evidence="1" id="KW-0812">Transmembrane</keyword>
<protein>
    <submittedName>
        <fullName evidence="2">Type VII secretion protein EccB</fullName>
    </submittedName>
</protein>
<dbReference type="Pfam" id="PF05108">
    <property type="entry name" value="T7SS_ESX1_EccB"/>
    <property type="match status" value="1"/>
</dbReference>
<proteinExistence type="predicted"/>
<dbReference type="InterPro" id="IPR007795">
    <property type="entry name" value="T7SS_EccB"/>
</dbReference>
<feature type="transmembrane region" description="Helical" evidence="1">
    <location>
        <begin position="39"/>
        <end position="61"/>
    </location>
</feature>
<evidence type="ECO:0000256" key="1">
    <source>
        <dbReference type="SAM" id="Phobius"/>
    </source>
</evidence>
<reference evidence="2 3" key="1">
    <citation type="journal article" date="2019" name="Int. J. Syst. Evol. Microbiol.">
        <title>The Global Catalogue of Microorganisms (GCM) 10K type strain sequencing project: providing services to taxonomists for standard genome sequencing and annotation.</title>
        <authorList>
            <consortium name="The Broad Institute Genomics Platform"/>
            <consortium name="The Broad Institute Genome Sequencing Center for Infectious Disease"/>
            <person name="Wu L."/>
            <person name="Ma J."/>
        </authorList>
    </citation>
    <scope>NUCLEOTIDE SEQUENCE [LARGE SCALE GENOMIC DNA]</scope>
    <source>
        <strain evidence="2 3">JCM 11136</strain>
    </source>
</reference>
<gene>
    <name evidence="2" type="primary">eccB</name>
    <name evidence="2" type="ORF">GCM10009560_22600</name>
</gene>
<dbReference type="PANTHER" id="PTHR40765:SF2">
    <property type="entry name" value="ESX-2 SECRETION SYSTEM ATPASE ECCB2"/>
    <property type="match status" value="1"/>
</dbReference>
<evidence type="ECO:0000313" key="2">
    <source>
        <dbReference type="EMBL" id="GAA0922973.1"/>
    </source>
</evidence>
<dbReference type="RefSeq" id="WP_343949725.1">
    <property type="nucleotide sequence ID" value="NZ_BAAAHQ010000009.1"/>
</dbReference>
<dbReference type="PANTHER" id="PTHR40765">
    <property type="entry name" value="ESX-2 SECRETION SYSTEM ATPASE ECCB2"/>
    <property type="match status" value="1"/>
</dbReference>
<keyword evidence="3" id="KW-1185">Reference proteome</keyword>
<dbReference type="NCBIfam" id="TIGR03919">
    <property type="entry name" value="T7SS_EccB"/>
    <property type="match status" value="1"/>
</dbReference>
<keyword evidence="1" id="KW-0472">Membrane</keyword>
<dbReference type="EMBL" id="BAAAHQ010000009">
    <property type="protein sequence ID" value="GAA0922973.1"/>
    <property type="molecule type" value="Genomic_DNA"/>
</dbReference>
<organism evidence="2 3">
    <name type="scientific">Nonomuraea longicatena</name>
    <dbReference type="NCBI Taxonomy" id="83682"/>
    <lineage>
        <taxon>Bacteria</taxon>
        <taxon>Bacillati</taxon>
        <taxon>Actinomycetota</taxon>
        <taxon>Actinomycetes</taxon>
        <taxon>Streptosporangiales</taxon>
        <taxon>Streptosporangiaceae</taxon>
        <taxon>Nonomuraea</taxon>
    </lineage>
</organism>
<dbReference type="Gene3D" id="3.30.2390.20">
    <property type="entry name" value="Type VII secretion system EccB, repeat 1 domain"/>
    <property type="match status" value="1"/>
</dbReference>
<sequence>MQTRKDLYQAHRLMVQRMGMALLQAEPDVPESPMRRHTVAMFCGVLVAVLITAAFGIWGLLRPGNATKLENPGQLLVEEESGALFIFSQQNRQLLPVANYVSARLLLDTDKVKVRNVTAASLAAYRRGPTVGIAGAPDSLPAKNKLVKGPWSACLTEGSDAVNGRRTYVSLVGGMEVGGQPIGGGAIAVRDDQNQGWVLWKDQRMRVSSDGLRSLGVSTLRNVPATWINAIPEGVEFRARRIAERGEKVAGAGRVGQVFTAPAVAGAPERWYVLLADGFAEIPIVEARLLLDDRGTKQAYGRDRVKPLEIDAATANARPSKQQATAGLPVTMPKVITPPPAAPLCAVYADAQKGSLMAKLTVGGNLSIPAPRSAGGTGQLDQVLLPPGGAAVAGRLPGEGLTSAVNTYFLITDQGRQYPLKTPEVLGKLGYDAASISPMPSNLLDLIPKGPVLDPAAARTPQ</sequence>
<dbReference type="Proteomes" id="UP001501578">
    <property type="component" value="Unassembled WGS sequence"/>
</dbReference>